<dbReference type="KEGG" id="svl:Strvi_0236"/>
<dbReference type="eggNOG" id="COG0457">
    <property type="taxonomic scope" value="Bacteria"/>
</dbReference>
<evidence type="ECO:0000313" key="2">
    <source>
        <dbReference type="Proteomes" id="UP000008703"/>
    </source>
</evidence>
<protein>
    <recommendedName>
        <fullName evidence="3">Regulatory protein</fullName>
    </recommendedName>
</protein>
<geneLocation type="plasmid" evidence="1 2">
    <name>pSTRVI02</name>
</geneLocation>
<dbReference type="RefSeq" id="WP_014043944.1">
    <property type="nucleotide sequence ID" value="NC_015952.1"/>
</dbReference>
<keyword evidence="2" id="KW-1185">Reference proteome</keyword>
<proteinExistence type="predicted"/>
<evidence type="ECO:0008006" key="3">
    <source>
        <dbReference type="Google" id="ProtNLM"/>
    </source>
</evidence>
<dbReference type="EMBL" id="CP002996">
    <property type="protein sequence ID" value="AEM89009.1"/>
    <property type="molecule type" value="Genomic_DNA"/>
</dbReference>
<gene>
    <name evidence="1" type="ORF">Strvi_0236</name>
</gene>
<accession>G2PHK6</accession>
<dbReference type="HOGENOM" id="CLU_029927_4_0_11"/>
<dbReference type="SUPFAM" id="SSF48452">
    <property type="entry name" value="TPR-like"/>
    <property type="match status" value="1"/>
</dbReference>
<evidence type="ECO:0000313" key="1">
    <source>
        <dbReference type="EMBL" id="AEM89009.1"/>
    </source>
</evidence>
<dbReference type="Proteomes" id="UP000008703">
    <property type="component" value="Plasmid pSTRVI02"/>
</dbReference>
<sequence>MGRAGRNERLAALLAEAQWNSAELARAIVALGRAQGLTISYDRTAPAHWLTGTRPRPPTPQLAAEAFTKRLKRLVTVSDTGLANEQPLTAQLLSASPPEANPLETVKELVTLCRTALDPTQGPVLARRPYAGPLPRAASWTAPASPPPTPTSHAGSLVLGDLTHTLSSLWTRNGGGQTQPLVLSFLAHAIRPEYLGEQPDLLAGYAQFAHLAAVTCIDCGQHGMAQRFFHTALHLSRHSGRRDLGAVTLRTMSAHALRLNYTEQAAELAQQAVDLDARQTSGALRSFVLAQRAVVLAAGGQSAEAVRDVKLMLHAWDDDSSSKPRPGPFTTYPRSGLDFQRSQVWRFLGEKDRAEQALHDALRMRAPVQRRPFALLHASLAELACEKGRIDVACRHWATFLDYYPYVWSAALEQALNRMHSSLAPYAEHDRASRLLTRAASLGDAAREQRRVDLP</sequence>
<organism evidence="1 2">
    <name type="scientific">Streptomyces violaceusniger (strain Tu 4113)</name>
    <dbReference type="NCBI Taxonomy" id="653045"/>
    <lineage>
        <taxon>Bacteria</taxon>
        <taxon>Bacillati</taxon>
        <taxon>Actinomycetota</taxon>
        <taxon>Actinomycetes</taxon>
        <taxon>Kitasatosporales</taxon>
        <taxon>Streptomycetaceae</taxon>
        <taxon>Streptomyces</taxon>
        <taxon>Streptomyces violaceusniger group</taxon>
    </lineage>
</organism>
<dbReference type="InterPro" id="IPR011990">
    <property type="entry name" value="TPR-like_helical_dom_sf"/>
</dbReference>
<reference evidence="1" key="1">
    <citation type="submission" date="2011-08" db="EMBL/GenBank/DDBJ databases">
        <title>Complete sequence of plasmid 2 of Streptomyces violaceusniger Tu 4113.</title>
        <authorList>
            <consortium name="US DOE Joint Genome Institute"/>
            <person name="Lucas S."/>
            <person name="Han J."/>
            <person name="Lapidus A."/>
            <person name="Cheng J.-F."/>
            <person name="Goodwin L."/>
            <person name="Pitluck S."/>
            <person name="Peters L."/>
            <person name="Ivanova N."/>
            <person name="Daligault H."/>
            <person name="Detter J.C."/>
            <person name="Han C."/>
            <person name="Tapia R."/>
            <person name="Land M."/>
            <person name="Hauser L."/>
            <person name="Kyrpides N."/>
            <person name="Ivanova N."/>
            <person name="Pagani I."/>
            <person name="Hagen A."/>
            <person name="Katz L."/>
            <person name="Fiedler H.-P."/>
            <person name="Keasling J."/>
            <person name="Fortman J."/>
            <person name="Woyke T."/>
        </authorList>
    </citation>
    <scope>NUCLEOTIDE SEQUENCE [LARGE SCALE GENOMIC DNA]</scope>
    <source>
        <strain evidence="1">Tu 4113</strain>
        <plasmid evidence="1">pSTRVI02</plasmid>
    </source>
</reference>
<name>G2PHK6_STRV4</name>
<dbReference type="Gene3D" id="1.25.40.10">
    <property type="entry name" value="Tetratricopeptide repeat domain"/>
    <property type="match status" value="1"/>
</dbReference>
<dbReference type="AlphaFoldDB" id="G2PHK6"/>
<keyword evidence="1" id="KW-0614">Plasmid</keyword>